<evidence type="ECO:0000313" key="4">
    <source>
        <dbReference type="EMBL" id="TCV01914.1"/>
    </source>
</evidence>
<keyword evidence="5" id="KW-1185">Reference proteome</keyword>
<reference evidence="4 5" key="1">
    <citation type="submission" date="2019-03" db="EMBL/GenBank/DDBJ databases">
        <title>Genomic Encyclopedia of Type Strains, Phase IV (KMG-IV): sequencing the most valuable type-strain genomes for metagenomic binning, comparative biology and taxonomic classification.</title>
        <authorList>
            <person name="Goeker M."/>
        </authorList>
    </citation>
    <scope>NUCLEOTIDE SEQUENCE [LARGE SCALE GENOMIC DNA]</scope>
    <source>
        <strain evidence="4 5">DSM 100048</strain>
    </source>
</reference>
<evidence type="ECO:0000256" key="1">
    <source>
        <dbReference type="SAM" id="MobiDB-lite"/>
    </source>
</evidence>
<dbReference type="AlphaFoldDB" id="A0A4R3VE03"/>
<evidence type="ECO:0000259" key="3">
    <source>
        <dbReference type="Pfam" id="PF22599"/>
    </source>
</evidence>
<dbReference type="Gene3D" id="3.30.1360.200">
    <property type="match status" value="1"/>
</dbReference>
<feature type="compositionally biased region" description="Low complexity" evidence="1">
    <location>
        <begin position="29"/>
        <end position="56"/>
    </location>
</feature>
<comment type="caution">
    <text evidence="4">The sequence shown here is derived from an EMBL/GenBank/DDBJ whole genome shotgun (WGS) entry which is preliminary data.</text>
</comment>
<dbReference type="Proteomes" id="UP000294692">
    <property type="component" value="Unassembled WGS sequence"/>
</dbReference>
<proteinExistence type="predicted"/>
<dbReference type="OrthoDB" id="8687473at2"/>
<feature type="compositionally biased region" description="Pro residues" evidence="1">
    <location>
        <begin position="193"/>
        <end position="210"/>
    </location>
</feature>
<dbReference type="InterPro" id="IPR054384">
    <property type="entry name" value="SecDF_P1_head"/>
</dbReference>
<evidence type="ECO:0000256" key="2">
    <source>
        <dbReference type="SAM" id="SignalP"/>
    </source>
</evidence>
<dbReference type="Pfam" id="PF22599">
    <property type="entry name" value="SecDF_P1_head"/>
    <property type="match status" value="1"/>
</dbReference>
<protein>
    <recommendedName>
        <fullName evidence="3">SecDF P1 head subdomain domain-containing protein</fullName>
    </recommendedName>
</protein>
<accession>A0A4R3VE03</accession>
<feature type="signal peptide" evidence="2">
    <location>
        <begin position="1"/>
        <end position="30"/>
    </location>
</feature>
<feature type="domain" description="SecDF P1 head subdomain" evidence="3">
    <location>
        <begin position="86"/>
        <end position="175"/>
    </location>
</feature>
<organism evidence="4 5">
    <name type="scientific">Paracandidimonas soli</name>
    <dbReference type="NCBI Taxonomy" id="1917182"/>
    <lineage>
        <taxon>Bacteria</taxon>
        <taxon>Pseudomonadati</taxon>
        <taxon>Pseudomonadota</taxon>
        <taxon>Betaproteobacteria</taxon>
        <taxon>Burkholderiales</taxon>
        <taxon>Alcaligenaceae</taxon>
        <taxon>Paracandidimonas</taxon>
    </lineage>
</organism>
<gene>
    <name evidence="4" type="ORF">EV686_102629</name>
</gene>
<dbReference type="RefSeq" id="WP_132474808.1">
    <property type="nucleotide sequence ID" value="NZ_JBHRVM010000001.1"/>
</dbReference>
<name>A0A4R3VE03_9BURK</name>
<evidence type="ECO:0000313" key="5">
    <source>
        <dbReference type="Proteomes" id="UP000294692"/>
    </source>
</evidence>
<keyword evidence="2" id="KW-0732">Signal</keyword>
<sequence length="210" mass="21902">MNAISLLSRLAASACLLLLAACQTPTTNTAQPDTQAGTAAAPQTTTPSQEQETQAAGQDEEQGIPVAVLLADTVQHEGWVSVPLNEGSMLYLNPEPIVTRNDLTGVQAGSSRDGEGLLALELSQQASEHVKRVTTDNPKRRLALIVGRTLMAAPGYAEPVSTEQLVFAVGTEQNATAAARAIAGVPQEGDAPSTPPQQQPQPQPSQQPQP</sequence>
<dbReference type="EMBL" id="SMBX01000002">
    <property type="protein sequence ID" value="TCV01914.1"/>
    <property type="molecule type" value="Genomic_DNA"/>
</dbReference>
<feature type="region of interest" description="Disordered" evidence="1">
    <location>
        <begin position="27"/>
        <end position="60"/>
    </location>
</feature>
<feature type="region of interest" description="Disordered" evidence="1">
    <location>
        <begin position="182"/>
        <end position="210"/>
    </location>
</feature>
<feature type="chain" id="PRO_5020636442" description="SecDF P1 head subdomain domain-containing protein" evidence="2">
    <location>
        <begin position="31"/>
        <end position="210"/>
    </location>
</feature>